<dbReference type="RefSeq" id="WP_218143035.1">
    <property type="nucleotide sequence ID" value="NZ_FNWU01000002.1"/>
</dbReference>
<feature type="compositionally biased region" description="Basic and acidic residues" evidence="2">
    <location>
        <begin position="485"/>
        <end position="503"/>
    </location>
</feature>
<dbReference type="EMBL" id="FNWU01000002">
    <property type="protein sequence ID" value="SEH46743.1"/>
    <property type="molecule type" value="Genomic_DNA"/>
</dbReference>
<dbReference type="OrthoDB" id="177668at2157"/>
<feature type="transmembrane region" description="Helical" evidence="3">
    <location>
        <begin position="81"/>
        <end position="102"/>
    </location>
</feature>
<feature type="transmembrane region" description="Helical" evidence="3">
    <location>
        <begin position="108"/>
        <end position="129"/>
    </location>
</feature>
<evidence type="ECO:0000256" key="1">
    <source>
        <dbReference type="SAM" id="Coils"/>
    </source>
</evidence>
<keyword evidence="1" id="KW-0175">Coiled coil</keyword>
<dbReference type="STRING" id="1267564.SAMN05192561_102195"/>
<evidence type="ECO:0000313" key="5">
    <source>
        <dbReference type="Proteomes" id="UP000199215"/>
    </source>
</evidence>
<evidence type="ECO:0000256" key="2">
    <source>
        <dbReference type="SAM" id="MobiDB-lite"/>
    </source>
</evidence>
<accession>A0A1H6IBU2</accession>
<keyword evidence="3" id="KW-0472">Membrane</keyword>
<dbReference type="AlphaFoldDB" id="A0A1H6IBU2"/>
<evidence type="ECO:0000256" key="3">
    <source>
        <dbReference type="SAM" id="Phobius"/>
    </source>
</evidence>
<feature type="coiled-coil region" evidence="1">
    <location>
        <begin position="169"/>
        <end position="239"/>
    </location>
</feature>
<feature type="compositionally biased region" description="Basic and acidic residues" evidence="2">
    <location>
        <begin position="518"/>
        <end position="538"/>
    </location>
</feature>
<protein>
    <submittedName>
        <fullName evidence="4">Uncharacterized protein</fullName>
    </submittedName>
</protein>
<organism evidence="4 5">
    <name type="scientific">Halopenitus malekzadehii</name>
    <dbReference type="NCBI Taxonomy" id="1267564"/>
    <lineage>
        <taxon>Archaea</taxon>
        <taxon>Methanobacteriati</taxon>
        <taxon>Methanobacteriota</taxon>
        <taxon>Stenosarchaea group</taxon>
        <taxon>Halobacteria</taxon>
        <taxon>Halobacteriales</taxon>
        <taxon>Haloferacaceae</taxon>
        <taxon>Halopenitus</taxon>
    </lineage>
</organism>
<reference evidence="4 5" key="1">
    <citation type="submission" date="2016-10" db="EMBL/GenBank/DDBJ databases">
        <authorList>
            <person name="de Groot N.N."/>
        </authorList>
    </citation>
    <scope>NUCLEOTIDE SEQUENCE [LARGE SCALE GENOMIC DNA]</scope>
    <source>
        <strain evidence="4 5">IBRC-M10418</strain>
    </source>
</reference>
<proteinExistence type="predicted"/>
<keyword evidence="3" id="KW-1133">Transmembrane helix</keyword>
<evidence type="ECO:0000313" key="4">
    <source>
        <dbReference type="EMBL" id="SEH46743.1"/>
    </source>
</evidence>
<name>A0A1H6IBU2_9EURY</name>
<feature type="transmembrane region" description="Helical" evidence="3">
    <location>
        <begin position="24"/>
        <end position="46"/>
    </location>
</feature>
<keyword evidence="5" id="KW-1185">Reference proteome</keyword>
<feature type="transmembrane region" description="Helical" evidence="3">
    <location>
        <begin position="141"/>
        <end position="161"/>
    </location>
</feature>
<sequence>MTNFDLDTDIGSGFGLDDGLDVSIVAWGIAGVPLLVTFVQTVLSLLDLTAETLGLRGVLDPIYSIDVVFQAAEVFKDQPSLVAALFVLITIAWIVQGAAMIALDHRDLAFGAAGLASILYLVLFFGVYSPLFGSGIAAGQLVVFFAVPVLATALVVSAAWIHDWSEEVLAETSGRLGELEARIGDARERFETAFEERVGSLDDLEPVAPTGVGEAESAADRFHERCDDLRAEIDRIQRIEDPDRRREEVSNLESRVDSLDPESAVDRIADDLRQRVVSGVRTEFGDITVRSRYGGAYTLANLPSRYREVSLPPDGAAVRTADIDTVLQERLETGTPLPDVGEAIGAAADHLDRVESHLTDHEERADATIERVRSRLETVDEQLDRLPESVRSSARDVLVENREESITGRTAIERTLGDATDALHDCAFDECERLLEQADAESERLVAAAEFFRALDGRVQHGGSSVDVPAAVDSAAVEAVAEAMGETHDRSVSVTDGRVRIGDGDDETDAGSAFGRGSTRDTTRDTGADREESRHADGPESTVDDGISGGVGSDADVDASSTKRPEEVLDAALYFLRELEEHARATDGDRVQYQIDDLPTTIAEPDMLENVERFLRNQSDLITEVELQDPDPPAFFEVVVADEHQATDAIRTARDRYTERYG</sequence>
<keyword evidence="3" id="KW-0812">Transmembrane</keyword>
<dbReference type="Proteomes" id="UP000199215">
    <property type="component" value="Unassembled WGS sequence"/>
</dbReference>
<feature type="region of interest" description="Disordered" evidence="2">
    <location>
        <begin position="482"/>
        <end position="564"/>
    </location>
</feature>
<gene>
    <name evidence="4" type="ORF">SAMN05192561_102195</name>
</gene>